<dbReference type="Proteomes" id="UP000595254">
    <property type="component" value="Chromosome"/>
</dbReference>
<dbReference type="Pfam" id="PF10502">
    <property type="entry name" value="Peptidase_S26"/>
    <property type="match status" value="1"/>
</dbReference>
<dbReference type="PRINTS" id="PR00727">
    <property type="entry name" value="LEADERPTASE"/>
</dbReference>
<keyword evidence="12" id="KW-1185">Reference proteome</keyword>
<dbReference type="InterPro" id="IPR019758">
    <property type="entry name" value="Pept_S26A_signal_pept_1_CS"/>
</dbReference>
<keyword evidence="6 8" id="KW-0378">Hydrolase</keyword>
<dbReference type="EC" id="3.4.21.89" evidence="4 8"/>
<name>A0A974S0V7_PERPY</name>
<dbReference type="KEGG" id="ppsr:I6J18_03330"/>
<evidence type="ECO:0000313" key="12">
    <source>
        <dbReference type="Proteomes" id="UP000595254"/>
    </source>
</evidence>
<dbReference type="GO" id="GO:0005886">
    <property type="term" value="C:plasma membrane"/>
    <property type="evidence" value="ECO:0007669"/>
    <property type="project" value="UniProtKB-SubCell"/>
</dbReference>
<evidence type="ECO:0000256" key="4">
    <source>
        <dbReference type="ARBA" id="ARBA00013208"/>
    </source>
</evidence>
<evidence type="ECO:0000256" key="2">
    <source>
        <dbReference type="ARBA" id="ARBA00004401"/>
    </source>
</evidence>
<proteinExistence type="inferred from homology"/>
<dbReference type="PROSITE" id="PS00501">
    <property type="entry name" value="SPASE_I_1"/>
    <property type="match status" value="1"/>
</dbReference>
<dbReference type="GO" id="GO:0004252">
    <property type="term" value="F:serine-type endopeptidase activity"/>
    <property type="evidence" value="ECO:0007669"/>
    <property type="project" value="InterPro"/>
</dbReference>
<dbReference type="SUPFAM" id="SSF51306">
    <property type="entry name" value="LexA/Signal peptidase"/>
    <property type="match status" value="1"/>
</dbReference>
<dbReference type="InterPro" id="IPR019533">
    <property type="entry name" value="Peptidase_S26"/>
</dbReference>
<gene>
    <name evidence="11" type="primary">lepB</name>
    <name evidence="11" type="ORF">I6J18_03330</name>
</gene>
<evidence type="ECO:0000256" key="8">
    <source>
        <dbReference type="RuleBase" id="RU003993"/>
    </source>
</evidence>
<dbReference type="PROSITE" id="PS00760">
    <property type="entry name" value="SPASE_I_2"/>
    <property type="match status" value="1"/>
</dbReference>
<evidence type="ECO:0000313" key="11">
    <source>
        <dbReference type="EMBL" id="QQT00954.1"/>
    </source>
</evidence>
<evidence type="ECO:0000256" key="5">
    <source>
        <dbReference type="ARBA" id="ARBA00022670"/>
    </source>
</evidence>
<dbReference type="InterPro" id="IPR019757">
    <property type="entry name" value="Pept_S26A_signal_pept_1_Lys-AS"/>
</dbReference>
<organism evidence="11 12">
    <name type="scientific">Peribacillus psychrosaccharolyticus</name>
    <name type="common">Bacillus psychrosaccharolyticus</name>
    <dbReference type="NCBI Taxonomy" id="1407"/>
    <lineage>
        <taxon>Bacteria</taxon>
        <taxon>Bacillati</taxon>
        <taxon>Bacillota</taxon>
        <taxon>Bacilli</taxon>
        <taxon>Bacillales</taxon>
        <taxon>Bacillaceae</taxon>
        <taxon>Peribacillus</taxon>
    </lineage>
</organism>
<feature type="active site" evidence="7">
    <location>
        <position position="74"/>
    </location>
</feature>
<evidence type="ECO:0000259" key="10">
    <source>
        <dbReference type="Pfam" id="PF10502"/>
    </source>
</evidence>
<dbReference type="Gene3D" id="2.10.109.10">
    <property type="entry name" value="Umud Fragment, subunit A"/>
    <property type="match status" value="1"/>
</dbReference>
<feature type="domain" description="Peptidase S26" evidence="10">
    <location>
        <begin position="7"/>
        <end position="168"/>
    </location>
</feature>
<dbReference type="GO" id="GO:0006465">
    <property type="term" value="P:signal peptide processing"/>
    <property type="evidence" value="ECO:0007669"/>
    <property type="project" value="InterPro"/>
</dbReference>
<comment type="similarity">
    <text evidence="3 9">Belongs to the peptidase S26 family.</text>
</comment>
<dbReference type="EMBL" id="CP068053">
    <property type="protein sequence ID" value="QQT00954.1"/>
    <property type="molecule type" value="Genomic_DNA"/>
</dbReference>
<dbReference type="PANTHER" id="PTHR43390:SF1">
    <property type="entry name" value="CHLOROPLAST PROCESSING PEPTIDASE"/>
    <property type="match status" value="1"/>
</dbReference>
<dbReference type="CDD" id="cd06530">
    <property type="entry name" value="S26_SPase_I"/>
    <property type="match status" value="1"/>
</dbReference>
<dbReference type="PANTHER" id="PTHR43390">
    <property type="entry name" value="SIGNAL PEPTIDASE I"/>
    <property type="match status" value="1"/>
</dbReference>
<dbReference type="GO" id="GO:0009003">
    <property type="term" value="F:signal peptidase activity"/>
    <property type="evidence" value="ECO:0007669"/>
    <property type="project" value="UniProtKB-EC"/>
</dbReference>
<dbReference type="AlphaFoldDB" id="A0A974S0V7"/>
<evidence type="ECO:0000256" key="3">
    <source>
        <dbReference type="ARBA" id="ARBA00009370"/>
    </source>
</evidence>
<dbReference type="RefSeq" id="WP_040375120.1">
    <property type="nucleotide sequence ID" value="NZ_CP068053.1"/>
</dbReference>
<sequence length="178" mass="20699">MVKEIYTWAKAIVFALIITFICREFIFSPVMVQGESMQPTFEDNDKIIVAKNSKIERFDMIVFHAKNRNENHIKRVIGLPGDIVEMKDDRLFINGKEYKENYLKSNKESIPVREHLTEDFSLQNWADNAKVPADSLFVLGDNRRRSSDGREYGFIKKDSVIGEVKIRIYPLKEIGIPK</sequence>
<comment type="catalytic activity">
    <reaction evidence="1 8">
        <text>Cleavage of hydrophobic, N-terminal signal or leader sequences from secreted and periplasmic proteins.</text>
        <dbReference type="EC" id="3.4.21.89"/>
    </reaction>
</comment>
<evidence type="ECO:0000256" key="7">
    <source>
        <dbReference type="PIRSR" id="PIRSR600223-1"/>
    </source>
</evidence>
<evidence type="ECO:0000256" key="1">
    <source>
        <dbReference type="ARBA" id="ARBA00000677"/>
    </source>
</evidence>
<accession>A0A974S0V7</accession>
<reference evidence="11 12" key="1">
    <citation type="submission" date="2021-01" db="EMBL/GenBank/DDBJ databases">
        <title>FDA dAtabase for Regulatory Grade micrObial Sequences (FDA-ARGOS): Supporting development and validation of Infectious Disease Dx tests.</title>
        <authorList>
            <person name="Nelson B."/>
            <person name="Plummer A."/>
            <person name="Tallon L."/>
            <person name="Sadzewicz L."/>
            <person name="Zhao X."/>
            <person name="Boylan J."/>
            <person name="Ott S."/>
            <person name="Bowen H."/>
            <person name="Vavikolanu K."/>
            <person name="Mehta A."/>
            <person name="Aluvathingal J."/>
            <person name="Nadendla S."/>
            <person name="Myers T."/>
            <person name="Yan Y."/>
            <person name="Sichtig H."/>
        </authorList>
    </citation>
    <scope>NUCLEOTIDE SEQUENCE [LARGE SCALE GENOMIC DNA]</scope>
    <source>
        <strain evidence="11 12">FDAARGOS_1161</strain>
    </source>
</reference>
<dbReference type="InterPro" id="IPR019756">
    <property type="entry name" value="Pept_S26A_signal_pept_1_Ser-AS"/>
</dbReference>
<dbReference type="PROSITE" id="PS00761">
    <property type="entry name" value="SPASE_I_3"/>
    <property type="match status" value="1"/>
</dbReference>
<comment type="subcellular location">
    <subcellularLocation>
        <location evidence="2">Cell membrane</location>
        <topology evidence="2">Single-pass type II membrane protein</topology>
    </subcellularLocation>
    <subcellularLocation>
        <location evidence="9">Membrane</location>
        <topology evidence="9">Single-pass type II membrane protein</topology>
    </subcellularLocation>
</comment>
<evidence type="ECO:0000256" key="9">
    <source>
        <dbReference type="RuleBase" id="RU362042"/>
    </source>
</evidence>
<keyword evidence="5 8" id="KW-0645">Protease</keyword>
<feature type="active site" evidence="7">
    <location>
        <position position="36"/>
    </location>
</feature>
<dbReference type="InterPro" id="IPR036286">
    <property type="entry name" value="LexA/Signal_pep-like_sf"/>
</dbReference>
<evidence type="ECO:0000256" key="6">
    <source>
        <dbReference type="ARBA" id="ARBA00022801"/>
    </source>
</evidence>
<dbReference type="InterPro" id="IPR000223">
    <property type="entry name" value="Pept_S26A_signal_pept_1"/>
</dbReference>
<protein>
    <recommendedName>
        <fullName evidence="4 8">Signal peptidase I</fullName>
        <ecNumber evidence="4 8">3.4.21.89</ecNumber>
    </recommendedName>
</protein>
<dbReference type="NCBIfam" id="TIGR02227">
    <property type="entry name" value="sigpep_I_bact"/>
    <property type="match status" value="1"/>
</dbReference>